<dbReference type="EMBL" id="JAEUBD010001504">
    <property type="protein sequence ID" value="KAH3659690.1"/>
    <property type="molecule type" value="Genomic_DNA"/>
</dbReference>
<dbReference type="InterPro" id="IPR050767">
    <property type="entry name" value="Sel1_AlgK"/>
</dbReference>
<evidence type="ECO:0000256" key="2">
    <source>
        <dbReference type="SAM" id="Phobius"/>
    </source>
</evidence>
<feature type="transmembrane region" description="Helical" evidence="2">
    <location>
        <begin position="726"/>
        <end position="744"/>
    </location>
</feature>
<feature type="signal peptide" evidence="3">
    <location>
        <begin position="1"/>
        <end position="19"/>
    </location>
</feature>
<dbReference type="InterPro" id="IPR011990">
    <property type="entry name" value="TPR-like_helical_dom_sf"/>
</dbReference>
<evidence type="ECO:0008006" key="6">
    <source>
        <dbReference type="Google" id="ProtNLM"/>
    </source>
</evidence>
<evidence type="ECO:0000313" key="4">
    <source>
        <dbReference type="EMBL" id="KAH3659690.1"/>
    </source>
</evidence>
<keyword evidence="2" id="KW-0472">Membrane</keyword>
<feature type="chain" id="PRO_5040152826" description="ERAD-associated E3 ubiquitin-protein ligase component HRD3" evidence="3">
    <location>
        <begin position="20"/>
        <end position="858"/>
    </location>
</feature>
<proteinExistence type="inferred from homology"/>
<comment type="similarity">
    <text evidence="1">Belongs to the sel-1 family.</text>
</comment>
<protein>
    <recommendedName>
        <fullName evidence="6">ERAD-associated E3 ubiquitin-protein ligase component HRD3</fullName>
    </recommendedName>
</protein>
<reference evidence="4" key="2">
    <citation type="submission" date="2021-01" db="EMBL/GenBank/DDBJ databases">
        <authorList>
            <person name="Schikora-Tamarit M.A."/>
        </authorList>
    </citation>
    <scope>NUCLEOTIDE SEQUENCE</scope>
    <source>
        <strain evidence="4">NCAIM Y.01608</strain>
    </source>
</reference>
<name>A0A9P8SZC7_9ASCO</name>
<organism evidence="4 5">
    <name type="scientific">Ogataea polymorpha</name>
    <dbReference type="NCBI Taxonomy" id="460523"/>
    <lineage>
        <taxon>Eukaryota</taxon>
        <taxon>Fungi</taxon>
        <taxon>Dikarya</taxon>
        <taxon>Ascomycota</taxon>
        <taxon>Saccharomycotina</taxon>
        <taxon>Pichiomycetes</taxon>
        <taxon>Pichiales</taxon>
        <taxon>Pichiaceae</taxon>
        <taxon>Ogataea</taxon>
    </lineage>
</organism>
<dbReference type="Gene3D" id="1.25.40.10">
    <property type="entry name" value="Tetratricopeptide repeat domain"/>
    <property type="match status" value="3"/>
</dbReference>
<keyword evidence="3" id="KW-0732">Signal</keyword>
<dbReference type="PANTHER" id="PTHR11102">
    <property type="entry name" value="SEL-1-LIKE PROTEIN"/>
    <property type="match status" value="1"/>
</dbReference>
<evidence type="ECO:0000256" key="1">
    <source>
        <dbReference type="ARBA" id="ARBA00038101"/>
    </source>
</evidence>
<dbReference type="PANTHER" id="PTHR11102:SF160">
    <property type="entry name" value="ERAD-ASSOCIATED E3 UBIQUITIN-PROTEIN LIGASE COMPONENT HRD3"/>
    <property type="match status" value="1"/>
</dbReference>
<dbReference type="Pfam" id="PF08238">
    <property type="entry name" value="Sel1"/>
    <property type="match status" value="7"/>
</dbReference>
<reference evidence="4" key="1">
    <citation type="journal article" date="2021" name="Open Biol.">
        <title>Shared evolutionary footprints suggest mitochondrial oxidative damage underlies multiple complex I losses in fungi.</title>
        <authorList>
            <person name="Schikora-Tamarit M.A."/>
            <person name="Marcet-Houben M."/>
            <person name="Nosek J."/>
            <person name="Gabaldon T."/>
        </authorList>
    </citation>
    <scope>NUCLEOTIDE SEQUENCE</scope>
    <source>
        <strain evidence="4">NCAIM Y.01608</strain>
    </source>
</reference>
<keyword evidence="2" id="KW-1133">Transmembrane helix</keyword>
<evidence type="ECO:0000313" key="5">
    <source>
        <dbReference type="Proteomes" id="UP000788993"/>
    </source>
</evidence>
<evidence type="ECO:0000256" key="3">
    <source>
        <dbReference type="SAM" id="SignalP"/>
    </source>
</evidence>
<accession>A0A9P8SZC7</accession>
<keyword evidence="5" id="KW-1185">Reference proteome</keyword>
<dbReference type="AlphaFoldDB" id="A0A9P8SZC7"/>
<dbReference type="Proteomes" id="UP000788993">
    <property type="component" value="Unassembled WGS sequence"/>
</dbReference>
<dbReference type="InterPro" id="IPR006597">
    <property type="entry name" value="Sel1-like"/>
</dbReference>
<sequence length="858" mass="98071">MNWLRFAIAGWLFFQIASTSEQLLSVEESIAILKEEEPALRESLWFLSDYKPAQDDQVHLALDVDYYDEADNMKKKYWNSKLSERQLYALDSLHRLADEHNDTDATYVLAQINLFGNYSLPTNATQTLHYHQKMVQLAPNATSNYLLGFIYATGLFGKLDMDQGRALLHYQIAADQGDIRAAMALAYRYYKGISVEQNLILALYYYGMVAHECFEFIKNGPIGGPNIDHFNFRIYDLQGGLYGSGASETTPIVPSTLKEVVEYEDFADVDFQSSSYKDKARSVRYYYDGNYWRPRDYNTAFEIAQECATRGIQLRPVQDVLEGRIDRKLSVSRTLIQSVGQCCSDLGHMYLRGEGTEMDLESARVWLERGVKLAKSAEASVDLGLLYELMDDDEHRAQAFELYNSARYASARALYHRAKILIRSDFEAGLGQLITAAYRNVPEAKYQAAQMKELQYEPGKEEGIIVFYKAFVEHMEPVVCDLQWAFHQLLNRNHEQALIGYAMAAEQGFEPAQSSTAFLLYSPVGYLEEPPRVPFERFQSSLNYYRRAHQQQNLDAGVFLGDIYYNGLKNSQIGNSSENGEYAIEPDYNTAFSYYLSASAKGSLQARFNLGYMYEMGIGLSQDFHLAKRYYDQMFEINQKPSLAAQLSLLRLWLKIWWYGEKTAEDSDVQQPTTRTWDDWVQMYTRLRDERRETSAQEQLANAPSRAGPDSNFIFESTFENGNADIFFLIAFASIFLLVMLNRWRLLRQRRPGQPDDEPEDEPNVRVSFHSVTLLSPPLMASTLPLSDQLALQHTSGNFSSVRSCFFHGDVPPTVSLVHIRTVLSCDADAMYDFERRDEDQATSLTQSVWPVSTASST</sequence>
<comment type="caution">
    <text evidence="4">The sequence shown here is derived from an EMBL/GenBank/DDBJ whole genome shotgun (WGS) entry which is preliminary data.</text>
</comment>
<gene>
    <name evidence="4" type="ORF">OGATHE_005735</name>
</gene>
<dbReference type="SMART" id="SM00671">
    <property type="entry name" value="SEL1"/>
    <property type="match status" value="6"/>
</dbReference>
<dbReference type="SUPFAM" id="SSF81901">
    <property type="entry name" value="HCP-like"/>
    <property type="match status" value="2"/>
</dbReference>
<keyword evidence="2" id="KW-0812">Transmembrane</keyword>